<keyword evidence="10" id="KW-1185">Reference proteome</keyword>
<feature type="transmembrane region" description="Helical" evidence="6">
    <location>
        <begin position="79"/>
        <end position="99"/>
    </location>
</feature>
<evidence type="ECO:0000313" key="8">
    <source>
        <dbReference type="EMBL" id="EEB15081.1"/>
    </source>
</evidence>
<organism>
    <name type="scientific">Pediculus humanus subsp. corporis</name>
    <name type="common">Body louse</name>
    <dbReference type="NCBI Taxonomy" id="121224"/>
    <lineage>
        <taxon>Eukaryota</taxon>
        <taxon>Metazoa</taxon>
        <taxon>Ecdysozoa</taxon>
        <taxon>Arthropoda</taxon>
        <taxon>Hexapoda</taxon>
        <taxon>Insecta</taxon>
        <taxon>Pterygota</taxon>
        <taxon>Neoptera</taxon>
        <taxon>Paraneoptera</taxon>
        <taxon>Psocodea</taxon>
        <taxon>Troctomorpha</taxon>
        <taxon>Phthiraptera</taxon>
        <taxon>Anoplura</taxon>
        <taxon>Pediculidae</taxon>
        <taxon>Pediculus</taxon>
    </lineage>
</organism>
<keyword evidence="5 6" id="KW-0472">Membrane</keyword>
<protein>
    <submittedName>
        <fullName evidence="8 9">Ptm1, putative</fullName>
    </submittedName>
</protein>
<evidence type="ECO:0000256" key="3">
    <source>
        <dbReference type="ARBA" id="ARBA00022729"/>
    </source>
</evidence>
<dbReference type="EMBL" id="DS235354">
    <property type="protein sequence ID" value="EEB15081.1"/>
    <property type="molecule type" value="Genomic_DNA"/>
</dbReference>
<dbReference type="eggNOG" id="KOG2568">
    <property type="taxonomic scope" value="Eukaryota"/>
</dbReference>
<name>E0VNX5_PEDHC</name>
<dbReference type="AlphaFoldDB" id="E0VNX5"/>
<dbReference type="GO" id="GO:0042147">
    <property type="term" value="P:retrograde transport, endosome to Golgi"/>
    <property type="evidence" value="ECO:0007669"/>
    <property type="project" value="TreeGrafter"/>
</dbReference>
<feature type="transmembrane region" description="Helical" evidence="6">
    <location>
        <begin position="48"/>
        <end position="67"/>
    </location>
</feature>
<feature type="transmembrane region" description="Helical" evidence="6">
    <location>
        <begin position="267"/>
        <end position="284"/>
    </location>
</feature>
<evidence type="ECO:0000256" key="5">
    <source>
        <dbReference type="ARBA" id="ARBA00023136"/>
    </source>
</evidence>
<keyword evidence="2 6" id="KW-0812">Transmembrane</keyword>
<accession>E0VNX5</accession>
<dbReference type="GO" id="GO:0016020">
    <property type="term" value="C:membrane"/>
    <property type="evidence" value="ECO:0007669"/>
    <property type="project" value="UniProtKB-SubCell"/>
</dbReference>
<dbReference type="InterPro" id="IPR009637">
    <property type="entry name" value="GPR107/GPR108-like"/>
</dbReference>
<dbReference type="VEuPathDB" id="VectorBase:PHUM347370"/>
<evidence type="ECO:0000256" key="1">
    <source>
        <dbReference type="ARBA" id="ARBA00004141"/>
    </source>
</evidence>
<dbReference type="CTD" id="8231906"/>
<dbReference type="OMA" id="LWVDTAF"/>
<keyword evidence="3" id="KW-0732">Signal</keyword>
<evidence type="ECO:0000259" key="7">
    <source>
        <dbReference type="Pfam" id="PF06814"/>
    </source>
</evidence>
<comment type="subcellular location">
    <subcellularLocation>
        <location evidence="1">Membrane</location>
        <topology evidence="1">Multi-pass membrane protein</topology>
    </subcellularLocation>
</comment>
<dbReference type="GO" id="GO:0005794">
    <property type="term" value="C:Golgi apparatus"/>
    <property type="evidence" value="ECO:0007669"/>
    <property type="project" value="TreeGrafter"/>
</dbReference>
<sequence>MTSPVYVVPKDGFYTLVLKMKGTDFKAYVLVNIIGKNGYLSAADWPLLPFYGVMCLVYVFFGLIWLIVSFCQWRELLRIQFWIGGVILLGMIEKAIFYAEYQNINSTGVNYKSVVLFAEWVSCAKRTLARMLVIIVSLGFGIVKPRLGSMLHRLMGVGACYFILAVVEGYIRVMRPKNDSSNQLLIASIPLAVLDSAICWWIFTALIQTTRTLRLRRNLVKLSLYRHFTNTLVFSVLASIIFMLYSIKVHRLAICLTDWKNLWIDEAFWHILFSVLLLVIMILWRPTNNNQRYAFTPLLDAAEDDEEEDLFVNDAYGVKMRTHSRPNSPKPKPTNDDDILKWVDENIPSAGVETALPIFDSEEEILTTKYEVSKMQ</sequence>
<dbReference type="GeneID" id="8231906"/>
<dbReference type="FunCoup" id="E0VNX5">
    <property type="interactions" value="2242"/>
</dbReference>
<dbReference type="STRING" id="121224.E0VNX5"/>
<evidence type="ECO:0000313" key="10">
    <source>
        <dbReference type="Proteomes" id="UP000009046"/>
    </source>
</evidence>
<dbReference type="PANTHER" id="PTHR21229:SF1">
    <property type="entry name" value="GH17801P"/>
    <property type="match status" value="1"/>
</dbReference>
<reference evidence="9" key="3">
    <citation type="submission" date="2021-02" db="UniProtKB">
        <authorList>
            <consortium name="EnsemblMetazoa"/>
        </authorList>
    </citation>
    <scope>IDENTIFICATION</scope>
    <source>
        <strain evidence="9">USDA</strain>
    </source>
</reference>
<evidence type="ECO:0000256" key="6">
    <source>
        <dbReference type="SAM" id="Phobius"/>
    </source>
</evidence>
<dbReference type="InParanoid" id="E0VNX5"/>
<dbReference type="KEGG" id="phu:Phum_PHUM347370"/>
<gene>
    <name evidence="9" type="primary">8231906</name>
    <name evidence="8" type="ORF">Phum_PHUM347370</name>
</gene>
<dbReference type="Pfam" id="PF06814">
    <property type="entry name" value="GOST_TM"/>
    <property type="match status" value="1"/>
</dbReference>
<dbReference type="InterPro" id="IPR053937">
    <property type="entry name" value="GOST_TM"/>
</dbReference>
<dbReference type="RefSeq" id="XP_002427819.1">
    <property type="nucleotide sequence ID" value="XM_002427774.1"/>
</dbReference>
<proteinExistence type="predicted"/>
<dbReference type="OrthoDB" id="19932at2759"/>
<dbReference type="HOGENOM" id="CLU_027525_0_1_1"/>
<reference evidence="8" key="1">
    <citation type="submission" date="2007-04" db="EMBL/GenBank/DDBJ databases">
        <title>Annotation of Pediculus humanus corporis strain USDA.</title>
        <authorList>
            <person name="Kirkness E."/>
            <person name="Hannick L."/>
            <person name="Hass B."/>
            <person name="Bruggner R."/>
            <person name="Lawson D."/>
            <person name="Bidwell S."/>
            <person name="Joardar V."/>
            <person name="Caler E."/>
            <person name="Walenz B."/>
            <person name="Inman J."/>
            <person name="Schobel S."/>
            <person name="Galinsky K."/>
            <person name="Amedeo P."/>
            <person name="Strausberg R."/>
        </authorList>
    </citation>
    <scope>NUCLEOTIDE SEQUENCE</scope>
    <source>
        <strain evidence="8">USDA</strain>
    </source>
</reference>
<feature type="domain" description="GOST seven transmembrane" evidence="7">
    <location>
        <begin position="46"/>
        <end position="291"/>
    </location>
</feature>
<dbReference type="GO" id="GO:0005829">
    <property type="term" value="C:cytosol"/>
    <property type="evidence" value="ECO:0007669"/>
    <property type="project" value="GOC"/>
</dbReference>
<reference evidence="8" key="2">
    <citation type="submission" date="2007-04" db="EMBL/GenBank/DDBJ databases">
        <title>The genome of the human body louse.</title>
        <authorList>
            <consortium name="The Human Body Louse Genome Consortium"/>
            <person name="Kirkness E."/>
            <person name="Walenz B."/>
            <person name="Hass B."/>
            <person name="Bruggner R."/>
            <person name="Strausberg R."/>
        </authorList>
    </citation>
    <scope>NUCLEOTIDE SEQUENCE</scope>
    <source>
        <strain evidence="8">USDA</strain>
    </source>
</reference>
<dbReference type="EMBL" id="AAZO01004044">
    <property type="status" value="NOT_ANNOTATED_CDS"/>
    <property type="molecule type" value="Genomic_DNA"/>
</dbReference>
<evidence type="ECO:0000313" key="9">
    <source>
        <dbReference type="EnsemblMetazoa" id="PHUM347370-PA"/>
    </source>
</evidence>
<feature type="transmembrane region" description="Helical" evidence="6">
    <location>
        <begin position="228"/>
        <end position="247"/>
    </location>
</feature>
<dbReference type="EnsemblMetazoa" id="PHUM347370-RA">
    <property type="protein sequence ID" value="PHUM347370-PA"/>
    <property type="gene ID" value="PHUM347370"/>
</dbReference>
<feature type="transmembrane region" description="Helical" evidence="6">
    <location>
        <begin position="155"/>
        <end position="173"/>
    </location>
</feature>
<evidence type="ECO:0000256" key="4">
    <source>
        <dbReference type="ARBA" id="ARBA00022989"/>
    </source>
</evidence>
<feature type="transmembrane region" description="Helical" evidence="6">
    <location>
        <begin position="185"/>
        <end position="207"/>
    </location>
</feature>
<keyword evidence="4 6" id="KW-1133">Transmembrane helix</keyword>
<dbReference type="PANTHER" id="PTHR21229">
    <property type="entry name" value="LUNG SEVEN TRANSMEMBRANE RECEPTOR"/>
    <property type="match status" value="1"/>
</dbReference>
<dbReference type="Proteomes" id="UP000009046">
    <property type="component" value="Unassembled WGS sequence"/>
</dbReference>
<evidence type="ECO:0000256" key="2">
    <source>
        <dbReference type="ARBA" id="ARBA00022692"/>
    </source>
</evidence>
<feature type="transmembrane region" description="Helical" evidence="6">
    <location>
        <begin position="127"/>
        <end position="143"/>
    </location>
</feature>